<protein>
    <submittedName>
        <fullName evidence="1">Uncharacterized protein</fullName>
    </submittedName>
</protein>
<evidence type="ECO:0000313" key="1">
    <source>
        <dbReference type="EMBL" id="EKX67127.1"/>
    </source>
</evidence>
<feature type="non-terminal residue" evidence="1">
    <location>
        <position position="1"/>
    </location>
</feature>
<evidence type="ECO:0000313" key="2">
    <source>
        <dbReference type="Proteomes" id="UP000010411"/>
    </source>
</evidence>
<keyword evidence="2" id="KW-1185">Reference proteome</keyword>
<proteinExistence type="predicted"/>
<gene>
    <name evidence="1" type="ORF">STRIP9103_09309</name>
</gene>
<name>L1L2I7_9ACTN</name>
<dbReference type="Proteomes" id="UP000010411">
    <property type="component" value="Unassembled WGS sequence"/>
</dbReference>
<dbReference type="EMBL" id="AEJC01000172">
    <property type="protein sequence ID" value="EKX67127.1"/>
    <property type="molecule type" value="Genomic_DNA"/>
</dbReference>
<sequence>GRRRPDSRAARRLVQATIMSSIADIVAPMPMCAVKAAAGEVPGARRRRRF</sequence>
<comment type="caution">
    <text evidence="1">The sequence shown here is derived from an EMBL/GenBank/DDBJ whole genome shotgun (WGS) entry which is preliminary data.</text>
</comment>
<dbReference type="AlphaFoldDB" id="L1L2I7"/>
<organism evidence="1 2">
    <name type="scientific">Streptomyces ipomoeae 91-03</name>
    <dbReference type="NCBI Taxonomy" id="698759"/>
    <lineage>
        <taxon>Bacteria</taxon>
        <taxon>Bacillati</taxon>
        <taxon>Actinomycetota</taxon>
        <taxon>Actinomycetes</taxon>
        <taxon>Kitasatosporales</taxon>
        <taxon>Streptomycetaceae</taxon>
        <taxon>Streptomyces</taxon>
    </lineage>
</organism>
<accession>L1L2I7</accession>
<reference evidence="1 2" key="1">
    <citation type="submission" date="2012-11" db="EMBL/GenBank/DDBJ databases">
        <authorList>
            <person name="Huguet-Tapia J.C."/>
            <person name="Durkin A.S."/>
            <person name="Pettis G.S."/>
            <person name="Badger J.H."/>
        </authorList>
    </citation>
    <scope>NUCLEOTIDE SEQUENCE [LARGE SCALE GENOMIC DNA]</scope>
    <source>
        <strain evidence="1 2">91-03</strain>
    </source>
</reference>